<dbReference type="AlphaFoldDB" id="A0A2B7X2Z8"/>
<dbReference type="OrthoDB" id="4074965at2759"/>
<evidence type="ECO:0000313" key="7">
    <source>
        <dbReference type="EMBL" id="PGH03122.1"/>
    </source>
</evidence>
<dbReference type="PANTHER" id="PTHR39608:SF1">
    <property type="entry name" value="INTEGRAL MEMBRANE PROTEIN (AFU_ORTHOLOGUE AFUA_5G08640)"/>
    <property type="match status" value="1"/>
</dbReference>
<accession>A0A2B7X2Z8</accession>
<proteinExistence type="predicted"/>
<dbReference type="PANTHER" id="PTHR39608">
    <property type="entry name" value="INTEGRAL MEMBRANE PROTEIN (AFU_ORTHOLOGUE AFUA_5G08640)"/>
    <property type="match status" value="1"/>
</dbReference>
<evidence type="ECO:0000256" key="2">
    <source>
        <dbReference type="ARBA" id="ARBA00022692"/>
    </source>
</evidence>
<evidence type="ECO:0000259" key="6">
    <source>
        <dbReference type="Pfam" id="PF01284"/>
    </source>
</evidence>
<organism evidence="7 8">
    <name type="scientific">Helicocarpus griseus UAMH5409</name>
    <dbReference type="NCBI Taxonomy" id="1447875"/>
    <lineage>
        <taxon>Eukaryota</taxon>
        <taxon>Fungi</taxon>
        <taxon>Dikarya</taxon>
        <taxon>Ascomycota</taxon>
        <taxon>Pezizomycotina</taxon>
        <taxon>Eurotiomycetes</taxon>
        <taxon>Eurotiomycetidae</taxon>
        <taxon>Onygenales</taxon>
        <taxon>Ajellomycetaceae</taxon>
        <taxon>Helicocarpus</taxon>
    </lineage>
</organism>
<keyword evidence="3 5" id="KW-1133">Transmembrane helix</keyword>
<feature type="transmembrane region" description="Helical" evidence="5">
    <location>
        <begin position="45"/>
        <end position="64"/>
    </location>
</feature>
<keyword evidence="8" id="KW-1185">Reference proteome</keyword>
<evidence type="ECO:0000256" key="4">
    <source>
        <dbReference type="ARBA" id="ARBA00023136"/>
    </source>
</evidence>
<comment type="caution">
    <text evidence="7">The sequence shown here is derived from an EMBL/GenBank/DDBJ whole genome shotgun (WGS) entry which is preliminary data.</text>
</comment>
<evidence type="ECO:0000256" key="3">
    <source>
        <dbReference type="ARBA" id="ARBA00022989"/>
    </source>
</evidence>
<feature type="domain" description="MARVEL" evidence="6">
    <location>
        <begin position="8"/>
        <end position="136"/>
    </location>
</feature>
<protein>
    <recommendedName>
        <fullName evidence="6">MARVEL domain-containing protein</fullName>
    </recommendedName>
</protein>
<comment type="subcellular location">
    <subcellularLocation>
        <location evidence="1">Membrane</location>
        <topology evidence="1">Multi-pass membrane protein</topology>
    </subcellularLocation>
</comment>
<name>A0A2B7X2Z8_9EURO</name>
<keyword evidence="2 5" id="KW-0812">Transmembrane</keyword>
<evidence type="ECO:0000313" key="8">
    <source>
        <dbReference type="Proteomes" id="UP000223968"/>
    </source>
</evidence>
<evidence type="ECO:0000256" key="5">
    <source>
        <dbReference type="SAM" id="Phobius"/>
    </source>
</evidence>
<dbReference type="InterPro" id="IPR008253">
    <property type="entry name" value="Marvel"/>
</dbReference>
<evidence type="ECO:0000256" key="1">
    <source>
        <dbReference type="ARBA" id="ARBA00004141"/>
    </source>
</evidence>
<reference evidence="7 8" key="1">
    <citation type="submission" date="2017-10" db="EMBL/GenBank/DDBJ databases">
        <title>Comparative genomics in systemic dimorphic fungi from Ajellomycetaceae.</title>
        <authorList>
            <person name="Munoz J.F."/>
            <person name="Mcewen J.G."/>
            <person name="Clay O.K."/>
            <person name="Cuomo C.A."/>
        </authorList>
    </citation>
    <scope>NUCLEOTIDE SEQUENCE [LARGE SCALE GENOMIC DNA]</scope>
    <source>
        <strain evidence="7 8">UAMH5409</strain>
    </source>
</reference>
<gene>
    <name evidence="7" type="ORF">AJ79_07449</name>
</gene>
<dbReference type="GO" id="GO:0016020">
    <property type="term" value="C:membrane"/>
    <property type="evidence" value="ECO:0007669"/>
    <property type="project" value="UniProtKB-SubCell"/>
</dbReference>
<dbReference type="Pfam" id="PF01284">
    <property type="entry name" value="MARVEL"/>
    <property type="match status" value="1"/>
</dbReference>
<dbReference type="Proteomes" id="UP000223968">
    <property type="component" value="Unassembled WGS sequence"/>
</dbReference>
<keyword evidence="4 5" id="KW-0472">Membrane</keyword>
<feature type="transmembrane region" description="Helical" evidence="5">
    <location>
        <begin position="71"/>
        <end position="91"/>
    </location>
</feature>
<sequence>MPVVSRLVSIILRIGEIGFAAVVAGIIGNDLAVFDDPGEFPEARWIYTIVIAAISILLGILWLVPFAETFALWPGDLLTSFAWFASFGILVDALNKVNCGKVFNWGEITDDGLCPRWKAAEAFAFLSAIFWLVSAITGVWFTYRHPDRQRGVAKNGAGA</sequence>
<dbReference type="EMBL" id="PDNB01000151">
    <property type="protein sequence ID" value="PGH03122.1"/>
    <property type="molecule type" value="Genomic_DNA"/>
</dbReference>
<feature type="transmembrane region" description="Helical" evidence="5">
    <location>
        <begin position="12"/>
        <end position="33"/>
    </location>
</feature>
<feature type="transmembrane region" description="Helical" evidence="5">
    <location>
        <begin position="122"/>
        <end position="143"/>
    </location>
</feature>